<dbReference type="PROSITE" id="PS00154">
    <property type="entry name" value="ATPASE_E1_E2"/>
    <property type="match status" value="1"/>
</dbReference>
<dbReference type="InterPro" id="IPR018303">
    <property type="entry name" value="ATPase_P-typ_P_site"/>
</dbReference>
<evidence type="ECO:0000256" key="7">
    <source>
        <dbReference type="ARBA" id="ARBA00022519"/>
    </source>
</evidence>
<comment type="function">
    <text evidence="1">Mediates magnesium influx to the cytosol.</text>
</comment>
<reference evidence="20 21" key="1">
    <citation type="journal article" date="2015" name="Genome Announc.">
        <title>Expanding the biotechnology potential of lactobacilli through comparative genomics of 213 strains and associated genera.</title>
        <authorList>
            <person name="Sun Z."/>
            <person name="Harris H.M."/>
            <person name="McCann A."/>
            <person name="Guo C."/>
            <person name="Argimon S."/>
            <person name="Zhang W."/>
            <person name="Yang X."/>
            <person name="Jeffery I.B."/>
            <person name="Cooney J.C."/>
            <person name="Kagawa T.F."/>
            <person name="Liu W."/>
            <person name="Song Y."/>
            <person name="Salvetti E."/>
            <person name="Wrobel A."/>
            <person name="Rasinkangas P."/>
            <person name="Parkhill J."/>
            <person name="Rea M.C."/>
            <person name="O'Sullivan O."/>
            <person name="Ritari J."/>
            <person name="Douillard F.P."/>
            <person name="Paul Ross R."/>
            <person name="Yang R."/>
            <person name="Briner A.E."/>
            <person name="Felis G.E."/>
            <person name="de Vos W.M."/>
            <person name="Barrangou R."/>
            <person name="Klaenhammer T.R."/>
            <person name="Caufield P.W."/>
            <person name="Cui Y."/>
            <person name="Zhang H."/>
            <person name="O'Toole P.W."/>
        </authorList>
    </citation>
    <scope>NUCLEOTIDE SEQUENCE [LARGE SCALE GENOMIC DNA]</scope>
    <source>
        <strain evidence="20 21">DSM 18630</strain>
    </source>
</reference>
<dbReference type="Pfam" id="PF13246">
    <property type="entry name" value="Cation_ATPase"/>
    <property type="match status" value="1"/>
</dbReference>
<dbReference type="FunFam" id="3.40.50.1000:FF:000001">
    <property type="entry name" value="Phospholipid-transporting ATPase IC"/>
    <property type="match status" value="1"/>
</dbReference>
<comment type="subcellular location">
    <subcellularLocation>
        <location evidence="2">Cell inner membrane</location>
        <topology evidence="2">Multi-pass membrane protein</topology>
    </subcellularLocation>
</comment>
<dbReference type="Gene3D" id="1.20.1110.10">
    <property type="entry name" value="Calcium-transporting ATPase, transmembrane domain"/>
    <property type="match status" value="1"/>
</dbReference>
<dbReference type="GeneID" id="98320072"/>
<dbReference type="SFLD" id="SFLDG00002">
    <property type="entry name" value="C1.7:_P-type_atpase_like"/>
    <property type="match status" value="1"/>
</dbReference>
<dbReference type="PRINTS" id="PR01836">
    <property type="entry name" value="MGATPASE"/>
</dbReference>
<dbReference type="InterPro" id="IPR023214">
    <property type="entry name" value="HAD_sf"/>
</dbReference>
<comment type="catalytic activity">
    <reaction evidence="17">
        <text>Mg(2+)(out) + ATP + H2O = Mg(2+)(in) + ADP + phosphate + H(+)</text>
        <dbReference type="Rhea" id="RHEA:10260"/>
        <dbReference type="ChEBI" id="CHEBI:15377"/>
        <dbReference type="ChEBI" id="CHEBI:15378"/>
        <dbReference type="ChEBI" id="CHEBI:18420"/>
        <dbReference type="ChEBI" id="CHEBI:30616"/>
        <dbReference type="ChEBI" id="CHEBI:43474"/>
        <dbReference type="ChEBI" id="CHEBI:456216"/>
        <dbReference type="EC" id="7.2.2.14"/>
    </reaction>
</comment>
<feature type="domain" description="Cation-transporting P-type ATPase N-terminal" evidence="19">
    <location>
        <begin position="11"/>
        <end position="84"/>
    </location>
</feature>
<dbReference type="NCBIfam" id="NF011702">
    <property type="entry name" value="PRK15122.1"/>
    <property type="match status" value="1"/>
</dbReference>
<dbReference type="InterPro" id="IPR044492">
    <property type="entry name" value="P_typ_ATPase_HD_dom"/>
</dbReference>
<sequence>MRKEKLNNYHYFSTTPLEKLFAAFHSSSQGLRNDQIEQAREKYDSNQLAYHKKNSWLIEIIKAYITPFTVVLMLLGILSFISDYQLAAPKDRDLSSVIIIAIMVIVSGTMSLIQSVKSTKAVDRLQSMVKITATVCRDQQFSELPVGELVVGDLVKLSAGDLIPADLRLLQAKDLFVSQSALTGESYPVEKQAAANSASEQDPAMYSNLLLMGSNVVSGTATAIVIKTGSATFFGDIAQELTRKPAKTNFETGIQKTSWLLIRFMAIMAPLVIIINGLAKGNWGESFLFGLSIAVGLTPEMLPMIVTTNLVKGAAAMAKKGTIVKNINSIQNFGAIDVLCSDKTGTLTEDKIVLKNSYNCEGEADQRVLKHAYLNSRYQTGLKNLLDEAVILAAQSQKLTPSFESYQKVDELPFDFERRRMSVVVKDQTGKTQMITKGAIEELLAVSAFADLHGQIMPLTADVKANILEKVKQLNQQGMRVVGVAQKTNPQAASVLSIKDECELVLIGYLAFLDPPKKTARQALSSLKRRGVSLKLLTGDNQSVTKSVCQQLGLTEQRIISGPAVAAANEAELPKLVENYDVFVKLTPQQKSQIIRTLRKNNHTVGFMGDGINDTPAMKAADVGISVDTAVDIAKESADVILLDKDLKVLEQGILLGRKTFGNIMKYIKITASSNFGNMLSMLLASIFLPFLPMLPLQILLLNLIYDLSCVSVPWDRMDSEYLIKPKKWTTNTISKFMLWFGPTSSIFDITTFLAMYFIICPAITGGSFQSLAPDQQAIFMLLFHTAWFVESLWTQTLVLHALRTPKVPFIQSTAAPALTVVTSLGIAVGTFLPMSPLGDKLQLTSLPPAFWLLLGLTLFAYLLLVTVVKHFYLNKYRELL</sequence>
<dbReference type="InterPro" id="IPR001757">
    <property type="entry name" value="P_typ_ATPase"/>
</dbReference>
<evidence type="ECO:0000256" key="5">
    <source>
        <dbReference type="ARBA" id="ARBA00013555"/>
    </source>
</evidence>
<evidence type="ECO:0000256" key="1">
    <source>
        <dbReference type="ARBA" id="ARBA00003954"/>
    </source>
</evidence>
<dbReference type="SFLD" id="SFLDS00003">
    <property type="entry name" value="Haloacid_Dehalogenase"/>
    <property type="match status" value="1"/>
</dbReference>
<evidence type="ECO:0000256" key="17">
    <source>
        <dbReference type="ARBA" id="ARBA00047295"/>
    </source>
</evidence>
<dbReference type="PATRIC" id="fig|1423750.3.peg.2464"/>
<keyword evidence="21" id="KW-1185">Reference proteome</keyword>
<evidence type="ECO:0000256" key="15">
    <source>
        <dbReference type="ARBA" id="ARBA00023136"/>
    </source>
</evidence>
<feature type="transmembrane region" description="Helical" evidence="18">
    <location>
        <begin position="737"/>
        <end position="760"/>
    </location>
</feature>
<keyword evidence="11" id="KW-0067">ATP-binding</keyword>
<dbReference type="SUPFAM" id="SSF81653">
    <property type="entry name" value="Calcium ATPase, transduction domain A"/>
    <property type="match status" value="1"/>
</dbReference>
<dbReference type="EMBL" id="AZGB01000030">
    <property type="protein sequence ID" value="KRM04019.1"/>
    <property type="molecule type" value="Genomic_DNA"/>
</dbReference>
<comment type="caution">
    <text evidence="20">The sequence shown here is derived from an EMBL/GenBank/DDBJ whole genome shotgun (WGS) entry which is preliminary data.</text>
</comment>
<evidence type="ECO:0000256" key="13">
    <source>
        <dbReference type="ARBA" id="ARBA00022967"/>
    </source>
</evidence>
<keyword evidence="15 18" id="KW-0472">Membrane</keyword>
<dbReference type="SFLD" id="SFLDF00027">
    <property type="entry name" value="p-type_atpase"/>
    <property type="match status" value="1"/>
</dbReference>
<organism evidence="20 21">
    <name type="scientific">Liquorilactobacillus ghanensis DSM 18630</name>
    <dbReference type="NCBI Taxonomy" id="1423750"/>
    <lineage>
        <taxon>Bacteria</taxon>
        <taxon>Bacillati</taxon>
        <taxon>Bacillota</taxon>
        <taxon>Bacilli</taxon>
        <taxon>Lactobacillales</taxon>
        <taxon>Lactobacillaceae</taxon>
        <taxon>Liquorilactobacillus</taxon>
    </lineage>
</organism>
<dbReference type="InterPro" id="IPR004014">
    <property type="entry name" value="ATPase_P-typ_cation-transptr_N"/>
</dbReference>
<dbReference type="OrthoDB" id="9760364at2"/>
<keyword evidence="10" id="KW-0547">Nucleotide-binding</keyword>
<keyword evidence="13" id="KW-1278">Translocase</keyword>
<evidence type="ECO:0000256" key="2">
    <source>
        <dbReference type="ARBA" id="ARBA00004429"/>
    </source>
</evidence>
<evidence type="ECO:0000256" key="11">
    <source>
        <dbReference type="ARBA" id="ARBA00022840"/>
    </source>
</evidence>
<evidence type="ECO:0000259" key="19">
    <source>
        <dbReference type="SMART" id="SM00831"/>
    </source>
</evidence>
<evidence type="ECO:0000256" key="3">
    <source>
        <dbReference type="ARBA" id="ARBA00008746"/>
    </source>
</evidence>
<keyword evidence="14 18" id="KW-1133">Transmembrane helix</keyword>
<dbReference type="GO" id="GO:0005886">
    <property type="term" value="C:plasma membrane"/>
    <property type="evidence" value="ECO:0007669"/>
    <property type="project" value="UniProtKB-SubCell"/>
</dbReference>
<dbReference type="InterPro" id="IPR023298">
    <property type="entry name" value="ATPase_P-typ_TM_dom_sf"/>
</dbReference>
<dbReference type="NCBIfam" id="TIGR01494">
    <property type="entry name" value="ATPase_P-type"/>
    <property type="match status" value="2"/>
</dbReference>
<feature type="transmembrane region" description="Helical" evidence="18">
    <location>
        <begin position="695"/>
        <end position="716"/>
    </location>
</feature>
<dbReference type="InterPro" id="IPR008250">
    <property type="entry name" value="ATPase_P-typ_transduc_dom_A_sf"/>
</dbReference>
<evidence type="ECO:0000256" key="10">
    <source>
        <dbReference type="ARBA" id="ARBA00022741"/>
    </source>
</evidence>
<dbReference type="NCBIfam" id="TIGR01524">
    <property type="entry name" value="ATPase-IIIB_Mg"/>
    <property type="match status" value="1"/>
</dbReference>
<feature type="transmembrane region" description="Helical" evidence="18">
    <location>
        <begin position="260"/>
        <end position="279"/>
    </location>
</feature>
<dbReference type="InterPro" id="IPR023299">
    <property type="entry name" value="ATPase_P-typ_cyto_dom_N"/>
</dbReference>
<feature type="transmembrane region" description="Helical" evidence="18">
    <location>
        <begin position="815"/>
        <end position="835"/>
    </location>
</feature>
<dbReference type="InterPro" id="IPR036412">
    <property type="entry name" value="HAD-like_sf"/>
</dbReference>
<accession>A0A0R1VM94</accession>
<dbReference type="Proteomes" id="UP000051451">
    <property type="component" value="Unassembled WGS sequence"/>
</dbReference>
<dbReference type="PANTHER" id="PTHR42861">
    <property type="entry name" value="CALCIUM-TRANSPORTING ATPASE"/>
    <property type="match status" value="1"/>
</dbReference>
<dbReference type="STRING" id="1423750.FC89_GL002422"/>
<feature type="transmembrane region" description="Helical" evidence="18">
    <location>
        <begin position="850"/>
        <end position="873"/>
    </location>
</feature>
<dbReference type="GO" id="GO:0016887">
    <property type="term" value="F:ATP hydrolysis activity"/>
    <property type="evidence" value="ECO:0007669"/>
    <property type="project" value="InterPro"/>
</dbReference>
<dbReference type="Pfam" id="PF00689">
    <property type="entry name" value="Cation_ATPase_C"/>
    <property type="match status" value="1"/>
</dbReference>
<dbReference type="Pfam" id="PF00122">
    <property type="entry name" value="E1-E2_ATPase"/>
    <property type="match status" value="1"/>
</dbReference>
<dbReference type="Gene3D" id="3.40.1110.10">
    <property type="entry name" value="Calcium-transporting ATPase, cytoplasmic domain N"/>
    <property type="match status" value="1"/>
</dbReference>
<evidence type="ECO:0000256" key="18">
    <source>
        <dbReference type="SAM" id="Phobius"/>
    </source>
</evidence>
<keyword evidence="9 18" id="KW-0812">Transmembrane</keyword>
<feature type="transmembrane region" description="Helical" evidence="18">
    <location>
        <begin position="94"/>
        <end position="113"/>
    </location>
</feature>
<evidence type="ECO:0000256" key="9">
    <source>
        <dbReference type="ARBA" id="ARBA00022692"/>
    </source>
</evidence>
<dbReference type="SUPFAM" id="SSF81665">
    <property type="entry name" value="Calcium ATPase, transmembrane domain M"/>
    <property type="match status" value="1"/>
</dbReference>
<dbReference type="CDD" id="cd02077">
    <property type="entry name" value="P-type_ATPase_Mg"/>
    <property type="match status" value="1"/>
</dbReference>
<keyword evidence="7" id="KW-0997">Cell inner membrane</keyword>
<evidence type="ECO:0000256" key="16">
    <source>
        <dbReference type="ARBA" id="ARBA00029806"/>
    </source>
</evidence>
<evidence type="ECO:0000256" key="6">
    <source>
        <dbReference type="ARBA" id="ARBA00022475"/>
    </source>
</evidence>
<dbReference type="InterPro" id="IPR006068">
    <property type="entry name" value="ATPase_P-typ_cation-transptr_C"/>
</dbReference>
<keyword evidence="6" id="KW-1003">Cell membrane</keyword>
<feature type="transmembrane region" description="Helical" evidence="18">
    <location>
        <begin position="780"/>
        <end position="803"/>
    </location>
</feature>
<evidence type="ECO:0000313" key="21">
    <source>
        <dbReference type="Proteomes" id="UP000051451"/>
    </source>
</evidence>
<name>A0A0R1VM94_9LACO</name>
<dbReference type="AlphaFoldDB" id="A0A0R1VM94"/>
<keyword evidence="12" id="KW-0460">Magnesium</keyword>
<dbReference type="Pfam" id="PF00690">
    <property type="entry name" value="Cation_ATPase_N"/>
    <property type="match status" value="1"/>
</dbReference>
<dbReference type="SMART" id="SM00831">
    <property type="entry name" value="Cation_ATPase_N"/>
    <property type="match status" value="1"/>
</dbReference>
<dbReference type="EC" id="7.2.2.14" evidence="4"/>
<feature type="transmembrane region" description="Helical" evidence="18">
    <location>
        <begin position="291"/>
        <end position="311"/>
    </location>
</feature>
<comment type="similarity">
    <text evidence="3">Belongs to the cation transport ATPase (P-type) (TC 3.A.3) family. Type IIIB subfamily.</text>
</comment>
<evidence type="ECO:0000256" key="14">
    <source>
        <dbReference type="ARBA" id="ARBA00022989"/>
    </source>
</evidence>
<proteinExistence type="inferred from homology"/>
<gene>
    <name evidence="20" type="ORF">FC89_GL002422</name>
</gene>
<evidence type="ECO:0000256" key="4">
    <source>
        <dbReference type="ARBA" id="ARBA00012786"/>
    </source>
</evidence>
<dbReference type="RefSeq" id="WP_057872757.1">
    <property type="nucleotide sequence ID" value="NZ_AZGB01000030.1"/>
</dbReference>
<evidence type="ECO:0000256" key="12">
    <source>
        <dbReference type="ARBA" id="ARBA00022842"/>
    </source>
</evidence>
<dbReference type="Gene3D" id="3.40.50.1000">
    <property type="entry name" value="HAD superfamily/HAD-like"/>
    <property type="match status" value="1"/>
</dbReference>
<feature type="transmembrane region" description="Helical" evidence="18">
    <location>
        <begin position="61"/>
        <end position="82"/>
    </location>
</feature>
<evidence type="ECO:0000256" key="8">
    <source>
        <dbReference type="ARBA" id="ARBA00022553"/>
    </source>
</evidence>
<keyword evidence="8" id="KW-0597">Phosphoprotein</keyword>
<dbReference type="SUPFAM" id="SSF56784">
    <property type="entry name" value="HAD-like"/>
    <property type="match status" value="1"/>
</dbReference>
<dbReference type="GO" id="GO:0015444">
    <property type="term" value="F:P-type magnesium transporter activity"/>
    <property type="evidence" value="ECO:0007669"/>
    <property type="project" value="UniProtKB-EC"/>
</dbReference>
<dbReference type="Gene3D" id="2.70.150.10">
    <property type="entry name" value="Calcium-transporting ATPase, cytoplasmic transduction domain A"/>
    <property type="match status" value="1"/>
</dbReference>
<dbReference type="InterPro" id="IPR006415">
    <property type="entry name" value="P-type_ATPase_IIIB"/>
</dbReference>
<dbReference type="GO" id="GO:0005524">
    <property type="term" value="F:ATP binding"/>
    <property type="evidence" value="ECO:0007669"/>
    <property type="project" value="UniProtKB-KW"/>
</dbReference>
<dbReference type="InterPro" id="IPR059000">
    <property type="entry name" value="ATPase_P-type_domA"/>
</dbReference>
<evidence type="ECO:0000313" key="20">
    <source>
        <dbReference type="EMBL" id="KRM04019.1"/>
    </source>
</evidence>
<protein>
    <recommendedName>
        <fullName evidence="5">Magnesium-transporting ATPase, P-type 1</fullName>
        <ecNumber evidence="4">7.2.2.14</ecNumber>
    </recommendedName>
    <alternativeName>
        <fullName evidence="16">Mg(2+) transport ATPase, P-type 1</fullName>
    </alternativeName>
</protein>